<proteinExistence type="predicted"/>
<gene>
    <name evidence="1" type="ORF">EP51_46245</name>
</gene>
<name>A0A076F077_RHOOP</name>
<keyword evidence="1" id="KW-0614">Plasmid</keyword>
<geneLocation type="plasmid" evidence="1 2">
    <name>pPDG4</name>
</geneLocation>
<organism evidence="1 2">
    <name type="scientific">Rhodococcus opacus</name>
    <name type="common">Nocardia opaca</name>
    <dbReference type="NCBI Taxonomy" id="37919"/>
    <lineage>
        <taxon>Bacteria</taxon>
        <taxon>Bacillati</taxon>
        <taxon>Actinomycetota</taxon>
        <taxon>Actinomycetes</taxon>
        <taxon>Mycobacteriales</taxon>
        <taxon>Nocardiaceae</taxon>
        <taxon>Rhodococcus</taxon>
    </lineage>
</organism>
<reference evidence="1 2" key="1">
    <citation type="submission" date="2014-07" db="EMBL/GenBank/DDBJ databases">
        <title>Genome Sequence of Rhodococcus opacus Strain R7, a Biodegrader of Mono- and Polycyclic Aromatic Hydrocarbons.</title>
        <authorList>
            <person name="Di Gennaro P."/>
            <person name="Zampolli J."/>
            <person name="Presti I."/>
            <person name="Cappelletti M."/>
            <person name="D'Ursi P."/>
            <person name="Orro A."/>
            <person name="Mezzelani A."/>
            <person name="Milanesi L."/>
        </authorList>
    </citation>
    <scope>NUCLEOTIDE SEQUENCE [LARGE SCALE GENOMIC DNA]</scope>
    <source>
        <strain evidence="1 2">R7</strain>
        <plasmid evidence="1">pPDG4</plasmid>
    </source>
</reference>
<accession>A0A076F077</accession>
<evidence type="ECO:0000313" key="2">
    <source>
        <dbReference type="Proteomes" id="UP000028488"/>
    </source>
</evidence>
<sequence length="159" mass="17570">MGELAAASKVHVMVSYWWSRGDSLANHQLGQILTRAAGVDEVDLTDPQSIDRALRIAVADPAALAELDQWWQMVETRRAGNSTRNPRLGLDQSIRYLTDRLDTAAITPEALGECRRQIAAVDRTIISAKNLPELAHPDAEMLDLLGRYLEARSRVLALA</sequence>
<dbReference type="Proteomes" id="UP000028488">
    <property type="component" value="Plasmid pPDG4"/>
</dbReference>
<dbReference type="EMBL" id="CP008951">
    <property type="protein sequence ID" value="AII11401.1"/>
    <property type="molecule type" value="Genomic_DNA"/>
</dbReference>
<evidence type="ECO:0000313" key="1">
    <source>
        <dbReference type="EMBL" id="AII11401.1"/>
    </source>
</evidence>
<dbReference type="AlphaFoldDB" id="A0A076F077"/>
<dbReference type="RefSeq" id="WP_128644186.1">
    <property type="nucleotide sequence ID" value="NZ_CP008951.1"/>
</dbReference>
<protein>
    <submittedName>
        <fullName evidence="1">Uncharacterized protein</fullName>
    </submittedName>
</protein>